<dbReference type="OrthoDB" id="9950534at2759"/>
<dbReference type="GO" id="GO:0006955">
    <property type="term" value="P:immune response"/>
    <property type="evidence" value="ECO:0007669"/>
    <property type="project" value="TreeGrafter"/>
</dbReference>
<reference evidence="8" key="1">
    <citation type="submission" date="2021-01" db="EMBL/GenBank/DDBJ databases">
        <authorList>
            <person name="Zahm M."/>
            <person name="Roques C."/>
            <person name="Cabau C."/>
            <person name="Klopp C."/>
            <person name="Donnadieu C."/>
            <person name="Jouanno E."/>
            <person name="Lampietro C."/>
            <person name="Louis A."/>
            <person name="Herpin A."/>
            <person name="Echchiki A."/>
            <person name="Berthelot C."/>
            <person name="Parey E."/>
            <person name="Roest-Crollius H."/>
            <person name="Braasch I."/>
            <person name="Postlethwait J."/>
            <person name="Bobe J."/>
            <person name="Montfort J."/>
            <person name="Bouchez O."/>
            <person name="Begum T."/>
            <person name="Mejri S."/>
            <person name="Adams A."/>
            <person name="Chen W.-J."/>
            <person name="Guiguen Y."/>
        </authorList>
    </citation>
    <scope>NUCLEOTIDE SEQUENCE</scope>
    <source>
        <strain evidence="8">YG-15Mar2019-1</strain>
        <tissue evidence="8">Brain</tissue>
    </source>
</reference>
<keyword evidence="3" id="KW-0325">Glycoprotein</keyword>
<dbReference type="InterPro" id="IPR036179">
    <property type="entry name" value="Ig-like_dom_sf"/>
</dbReference>
<keyword evidence="5" id="KW-1133">Transmembrane helix</keyword>
<dbReference type="InterPro" id="IPR003599">
    <property type="entry name" value="Ig_sub"/>
</dbReference>
<dbReference type="Proteomes" id="UP001046870">
    <property type="component" value="Chromosome 1"/>
</dbReference>
<dbReference type="InterPro" id="IPR040878">
    <property type="entry name" value="IL-40-like_Ig"/>
</dbReference>
<evidence type="ECO:0000259" key="7">
    <source>
        <dbReference type="PROSITE" id="PS50835"/>
    </source>
</evidence>
<dbReference type="Pfam" id="PF17736">
    <property type="entry name" value="Ig_C17orf99"/>
    <property type="match status" value="1"/>
</dbReference>
<keyword evidence="1 6" id="KW-0732">Signal</keyword>
<feature type="domain" description="Ig-like" evidence="7">
    <location>
        <begin position="505"/>
        <end position="595"/>
    </location>
</feature>
<dbReference type="Gene3D" id="2.60.40.10">
    <property type="entry name" value="Immunoglobulins"/>
    <property type="match status" value="4"/>
</dbReference>
<dbReference type="SMART" id="SM00409">
    <property type="entry name" value="IG"/>
    <property type="match status" value="3"/>
</dbReference>
<evidence type="ECO:0000313" key="8">
    <source>
        <dbReference type="EMBL" id="KAG7491733.1"/>
    </source>
</evidence>
<dbReference type="InterPro" id="IPR013783">
    <property type="entry name" value="Ig-like_fold"/>
</dbReference>
<evidence type="ECO:0000256" key="2">
    <source>
        <dbReference type="ARBA" id="ARBA00023157"/>
    </source>
</evidence>
<organism evidence="8 9">
    <name type="scientific">Megalops atlanticus</name>
    <name type="common">Tarpon</name>
    <name type="synonym">Clupea gigantea</name>
    <dbReference type="NCBI Taxonomy" id="7932"/>
    <lineage>
        <taxon>Eukaryota</taxon>
        <taxon>Metazoa</taxon>
        <taxon>Chordata</taxon>
        <taxon>Craniata</taxon>
        <taxon>Vertebrata</taxon>
        <taxon>Euteleostomi</taxon>
        <taxon>Actinopterygii</taxon>
        <taxon>Neopterygii</taxon>
        <taxon>Teleostei</taxon>
        <taxon>Elopiformes</taxon>
        <taxon>Megalopidae</taxon>
        <taxon>Megalops</taxon>
    </lineage>
</organism>
<feature type="signal peptide" evidence="6">
    <location>
        <begin position="1"/>
        <end position="32"/>
    </location>
</feature>
<evidence type="ECO:0000256" key="5">
    <source>
        <dbReference type="SAM" id="Phobius"/>
    </source>
</evidence>
<evidence type="ECO:0000256" key="3">
    <source>
        <dbReference type="ARBA" id="ARBA00023180"/>
    </source>
</evidence>
<feature type="transmembrane region" description="Helical" evidence="5">
    <location>
        <begin position="606"/>
        <end position="626"/>
    </location>
</feature>
<dbReference type="EMBL" id="JAFDVH010000001">
    <property type="protein sequence ID" value="KAG7491733.1"/>
    <property type="molecule type" value="Genomic_DNA"/>
</dbReference>
<evidence type="ECO:0000256" key="1">
    <source>
        <dbReference type="ARBA" id="ARBA00022729"/>
    </source>
</evidence>
<dbReference type="Pfam" id="PF13895">
    <property type="entry name" value="Ig_2"/>
    <property type="match status" value="1"/>
</dbReference>
<dbReference type="InterPro" id="IPR050488">
    <property type="entry name" value="Ig_Fc_receptor"/>
</dbReference>
<feature type="compositionally biased region" description="Polar residues" evidence="4">
    <location>
        <begin position="687"/>
        <end position="703"/>
    </location>
</feature>
<feature type="chain" id="PRO_5038581601" description="Ig-like domain-containing protein" evidence="6">
    <location>
        <begin position="33"/>
        <end position="796"/>
    </location>
</feature>
<dbReference type="PROSITE" id="PS50835">
    <property type="entry name" value="IG_LIKE"/>
    <property type="match status" value="2"/>
</dbReference>
<keyword evidence="2" id="KW-1015">Disulfide bond</keyword>
<comment type="caution">
    <text evidence="8">The sequence shown here is derived from an EMBL/GenBank/DDBJ whole genome shotgun (WGS) entry which is preliminary data.</text>
</comment>
<dbReference type="AlphaFoldDB" id="A0A9D3QKQ6"/>
<gene>
    <name evidence="8" type="ORF">MATL_G00006490</name>
</gene>
<feature type="domain" description="Ig-like" evidence="7">
    <location>
        <begin position="233"/>
        <end position="315"/>
    </location>
</feature>
<dbReference type="GO" id="GO:0007166">
    <property type="term" value="P:cell surface receptor signaling pathway"/>
    <property type="evidence" value="ECO:0007669"/>
    <property type="project" value="TreeGrafter"/>
</dbReference>
<evidence type="ECO:0000313" key="9">
    <source>
        <dbReference type="Proteomes" id="UP001046870"/>
    </source>
</evidence>
<dbReference type="SUPFAM" id="SSF48726">
    <property type="entry name" value="Immunoglobulin"/>
    <property type="match status" value="3"/>
</dbReference>
<evidence type="ECO:0000256" key="6">
    <source>
        <dbReference type="SAM" id="SignalP"/>
    </source>
</evidence>
<dbReference type="PANTHER" id="PTHR11481">
    <property type="entry name" value="IMMUNOGLOBULIN FC RECEPTOR"/>
    <property type="match status" value="1"/>
</dbReference>
<evidence type="ECO:0000256" key="4">
    <source>
        <dbReference type="SAM" id="MobiDB-lite"/>
    </source>
</evidence>
<dbReference type="InterPro" id="IPR007110">
    <property type="entry name" value="Ig-like_dom"/>
</dbReference>
<dbReference type="PANTHER" id="PTHR11481:SF60">
    <property type="entry name" value="IG-LIKE DOMAIN-CONTAINING PROTEIN"/>
    <property type="match status" value="1"/>
</dbReference>
<accession>A0A9D3QKQ6</accession>
<sequence length="796" mass="88397">MRDIQQRPIRMGRQPFCLLLATLFSTWQVAETQAVFTLNSIKFTVLPGNNVESGTNVTLRCVADVSHGTDFALIYQYTFYKGKQVVYAKNATMTDKLDYPIKEARVGDSEIYKCHVKIQNKEDDSNQETLKVTGLQTPVLMLDRAEVTEGEKVKASCSALRESGSFIFYFFENNIEAERVITTKNMAQVAITLKSAGQKSLTCQYIVMLTPTNVQSNRSDELQVTVHELAISPSMVIWPNRSIIEGDILNITCSVNVSGQHPSQLIVHLIKGSSLLEHGRNNVNYAKMVLAEDSGSYACKSEMGNVQKSFNETVTVAELFSKPVLKMDPREVFETDQFSLECKSEMINSQRIQRSDVIYYIYKDGELITPGRIDGRYSDKANTSLNGNYSCKAQVKWISKVSTAVVFKAKVLVSKPVISVIGDVILGRPFRIRCHCEKGSLPISYTLMKNKKKENISTVSQPDDKAIFTAIIHKKEEIRHFTCDAQNKGPPGLESAALIASVIEPVSKATLGVVPRLEEIVEGTYMSLICKIEKGTPPITFTWYRRGKPVSQKMTNLSQLYASYDVKEVSKDLSDIYHCEADNRAKQTVRSKDVTIEVKMAMWKKILIVISVLALVLMGIASVIFYRRGVLRRGRRETAAELSVKPSSPKSDDSLTVSLAHDTEVYNANKGAAPHFDGTEGRAANGTRDSVASLPASNSNRSSYMGVEAGGRSVWSERTSESDTDEQSSEESPKEPDVEYTEVVHPQPADSLRAPLRKGTDTVYSELQNSQGVADHAGYQGSVEYVQLNHDLPEPV</sequence>
<feature type="region of interest" description="Disordered" evidence="4">
    <location>
        <begin position="669"/>
        <end position="760"/>
    </location>
</feature>
<dbReference type="GO" id="GO:0004888">
    <property type="term" value="F:transmembrane signaling receptor activity"/>
    <property type="evidence" value="ECO:0007669"/>
    <property type="project" value="TreeGrafter"/>
</dbReference>
<proteinExistence type="predicted"/>
<dbReference type="GO" id="GO:0009897">
    <property type="term" value="C:external side of plasma membrane"/>
    <property type="evidence" value="ECO:0007669"/>
    <property type="project" value="TreeGrafter"/>
</dbReference>
<keyword evidence="5" id="KW-0472">Membrane</keyword>
<protein>
    <recommendedName>
        <fullName evidence="7">Ig-like domain-containing protein</fullName>
    </recommendedName>
</protein>
<name>A0A9D3QKQ6_MEGAT</name>
<keyword evidence="9" id="KW-1185">Reference proteome</keyword>
<keyword evidence="5" id="KW-0812">Transmembrane</keyword>